<organism evidence="2 3">
    <name type="scientific">Bradymonas sediminis</name>
    <dbReference type="NCBI Taxonomy" id="1548548"/>
    <lineage>
        <taxon>Bacteria</taxon>
        <taxon>Deltaproteobacteria</taxon>
        <taxon>Bradymonadales</taxon>
        <taxon>Bradymonadaceae</taxon>
        <taxon>Bradymonas</taxon>
    </lineage>
</organism>
<evidence type="ECO:0000313" key="2">
    <source>
        <dbReference type="EMBL" id="AWV89220.1"/>
    </source>
</evidence>
<gene>
    <name evidence="2" type="ORF">DN745_07645</name>
</gene>
<evidence type="ECO:0000313" key="3">
    <source>
        <dbReference type="Proteomes" id="UP000249799"/>
    </source>
</evidence>
<dbReference type="AlphaFoldDB" id="A0A2Z4FK19"/>
<reference evidence="2 3" key="1">
    <citation type="submission" date="2018-06" db="EMBL/GenBank/DDBJ databases">
        <title>Lujinxingia sediminis gen. nov. sp. nov., a new facultative anaerobic member of the class Deltaproteobacteria, and proposal of Lujinxingaceae fam. nov.</title>
        <authorList>
            <person name="Guo L.-Y."/>
            <person name="Li C.-M."/>
            <person name="Wang S."/>
            <person name="Du Z.-J."/>
        </authorList>
    </citation>
    <scope>NUCLEOTIDE SEQUENCE [LARGE SCALE GENOMIC DNA]</scope>
    <source>
        <strain evidence="2 3">FA350</strain>
    </source>
</reference>
<dbReference type="EMBL" id="CP030032">
    <property type="protein sequence ID" value="AWV89220.1"/>
    <property type="molecule type" value="Genomic_DNA"/>
</dbReference>
<dbReference type="KEGG" id="bsed:DN745_07645"/>
<proteinExistence type="predicted"/>
<keyword evidence="3" id="KW-1185">Reference proteome</keyword>
<accession>A0A2Z4FK19</accession>
<evidence type="ECO:0000256" key="1">
    <source>
        <dbReference type="SAM" id="MobiDB-lite"/>
    </source>
</evidence>
<sequence length="59" mass="6660">MLNRRAFNRDVDLPIPPTSRRVVKKKNAPSGLAPLVSETDGQITPYARTTSPNRARQNW</sequence>
<dbReference type="Proteomes" id="UP000249799">
    <property type="component" value="Chromosome"/>
</dbReference>
<feature type="compositionally biased region" description="Polar residues" evidence="1">
    <location>
        <begin position="39"/>
        <end position="59"/>
    </location>
</feature>
<name>A0A2Z4FK19_9DELT</name>
<protein>
    <submittedName>
        <fullName evidence="2">Uncharacterized protein</fullName>
    </submittedName>
</protein>
<feature type="region of interest" description="Disordered" evidence="1">
    <location>
        <begin position="1"/>
        <end position="59"/>
    </location>
</feature>